<accession>A0ABZ2K9K4</accession>
<gene>
    <name evidence="1" type="ORF">LZC95_44590</name>
</gene>
<keyword evidence="2" id="KW-1185">Reference proteome</keyword>
<dbReference type="Proteomes" id="UP001379533">
    <property type="component" value="Chromosome"/>
</dbReference>
<name>A0ABZ2K9K4_9BACT</name>
<reference evidence="1 2" key="1">
    <citation type="submission" date="2021-12" db="EMBL/GenBank/DDBJ databases">
        <title>Discovery of the Pendulisporaceae a myxobacterial family with distinct sporulation behavior and unique specialized metabolism.</title>
        <authorList>
            <person name="Garcia R."/>
            <person name="Popoff A."/>
            <person name="Bader C.D."/>
            <person name="Loehr J."/>
            <person name="Walesch S."/>
            <person name="Walt C."/>
            <person name="Boldt J."/>
            <person name="Bunk B."/>
            <person name="Haeckl F.J.F.P.J."/>
            <person name="Gunesch A.P."/>
            <person name="Birkelbach J."/>
            <person name="Nuebel U."/>
            <person name="Pietschmann T."/>
            <person name="Bach T."/>
            <person name="Mueller R."/>
        </authorList>
    </citation>
    <scope>NUCLEOTIDE SEQUENCE [LARGE SCALE GENOMIC DNA]</scope>
    <source>
        <strain evidence="1 2">MSr12523</strain>
    </source>
</reference>
<dbReference type="EMBL" id="CP089982">
    <property type="protein sequence ID" value="WXA93519.1"/>
    <property type="molecule type" value="Genomic_DNA"/>
</dbReference>
<sequence>MNAPLLYPALAFASPRKLPKVKELKGRVVVLDIAFASEASGKGFDDITRPFIEQLGPRLAGWVDHHDHVLHAKYKLDPRFVLATKAEHGACPEMVTPDVVARIGPVDTVVCHNDFDGLCSAAKWIRQGVEPYPGADADARAIDTRIGTPSAIGARFDRALRARPRDLALFGIVVRHLASGLNDASLWERIDEAASELSAIEQTTREIAMRYAIVPLTGPAPNVAFLEATDLHGRYDKTLLLLMGQARARIAMVLDRDTLTLAAPFDSGLDFLSILGLSGGMPTLVSIQKERLREALEKLGAAPADVARLM</sequence>
<evidence type="ECO:0000313" key="1">
    <source>
        <dbReference type="EMBL" id="WXA93519.1"/>
    </source>
</evidence>
<dbReference type="RefSeq" id="WP_394844120.1">
    <property type="nucleotide sequence ID" value="NZ_CP089982.1"/>
</dbReference>
<evidence type="ECO:0000313" key="2">
    <source>
        <dbReference type="Proteomes" id="UP001379533"/>
    </source>
</evidence>
<proteinExistence type="predicted"/>
<organism evidence="1 2">
    <name type="scientific">Pendulispora brunnea</name>
    <dbReference type="NCBI Taxonomy" id="2905690"/>
    <lineage>
        <taxon>Bacteria</taxon>
        <taxon>Pseudomonadati</taxon>
        <taxon>Myxococcota</taxon>
        <taxon>Myxococcia</taxon>
        <taxon>Myxococcales</taxon>
        <taxon>Sorangiineae</taxon>
        <taxon>Pendulisporaceae</taxon>
        <taxon>Pendulispora</taxon>
    </lineage>
</organism>
<protein>
    <submittedName>
        <fullName evidence="1">Uncharacterized protein</fullName>
    </submittedName>
</protein>